<dbReference type="InterPro" id="IPR036259">
    <property type="entry name" value="MFS_trans_sf"/>
</dbReference>
<feature type="region of interest" description="Disordered" evidence="1">
    <location>
        <begin position="73"/>
        <end position="92"/>
    </location>
</feature>
<organism evidence="3 4">
    <name type="scientific">Methylobacterium crusticola</name>
    <dbReference type="NCBI Taxonomy" id="1697972"/>
    <lineage>
        <taxon>Bacteria</taxon>
        <taxon>Pseudomonadati</taxon>
        <taxon>Pseudomonadota</taxon>
        <taxon>Alphaproteobacteria</taxon>
        <taxon>Hyphomicrobiales</taxon>
        <taxon>Methylobacteriaceae</taxon>
        <taxon>Methylobacterium</taxon>
    </lineage>
</organism>
<dbReference type="EMBL" id="BPQH01000016">
    <property type="protein sequence ID" value="GJD52001.1"/>
    <property type="molecule type" value="Genomic_DNA"/>
</dbReference>
<gene>
    <name evidence="3" type="ORF">OPKNFCMD_4762</name>
</gene>
<feature type="transmembrane region" description="Helical" evidence="2">
    <location>
        <begin position="15"/>
        <end position="35"/>
    </location>
</feature>
<dbReference type="Proteomes" id="UP001055167">
    <property type="component" value="Unassembled WGS sequence"/>
</dbReference>
<sequence>MFGPRIGADLGLSPALTYGGFSAGLLVMGLASAPVGRAIDRLGGRAVMSAGSVVTAAGLAGLSLAAGLAGLSPRRARPATTPPGPCSASACG</sequence>
<keyword evidence="2" id="KW-0812">Transmembrane</keyword>
<feature type="transmembrane region" description="Helical" evidence="2">
    <location>
        <begin position="47"/>
        <end position="71"/>
    </location>
</feature>
<evidence type="ECO:0008006" key="5">
    <source>
        <dbReference type="Google" id="ProtNLM"/>
    </source>
</evidence>
<evidence type="ECO:0000313" key="3">
    <source>
        <dbReference type="EMBL" id="GJD52001.1"/>
    </source>
</evidence>
<protein>
    <recommendedName>
        <fullName evidence="5">MFS transporter</fullName>
    </recommendedName>
</protein>
<dbReference type="RefSeq" id="WP_238313871.1">
    <property type="nucleotide sequence ID" value="NZ_BPQH01000016.1"/>
</dbReference>
<reference evidence="3" key="2">
    <citation type="submission" date="2021-08" db="EMBL/GenBank/DDBJ databases">
        <authorList>
            <person name="Tani A."/>
            <person name="Ola A."/>
            <person name="Ogura Y."/>
            <person name="Katsura K."/>
            <person name="Hayashi T."/>
        </authorList>
    </citation>
    <scope>NUCLEOTIDE SEQUENCE</scope>
    <source>
        <strain evidence="3">KCTC 52305</strain>
    </source>
</reference>
<accession>A0ABQ4R401</accession>
<evidence type="ECO:0000256" key="1">
    <source>
        <dbReference type="SAM" id="MobiDB-lite"/>
    </source>
</evidence>
<name>A0ABQ4R401_9HYPH</name>
<comment type="caution">
    <text evidence="3">The sequence shown here is derived from an EMBL/GenBank/DDBJ whole genome shotgun (WGS) entry which is preliminary data.</text>
</comment>
<reference evidence="3" key="1">
    <citation type="journal article" date="2021" name="Front. Microbiol.">
        <title>Comprehensive Comparative Genomics and Phenotyping of Methylobacterium Species.</title>
        <authorList>
            <person name="Alessa O."/>
            <person name="Ogura Y."/>
            <person name="Fujitani Y."/>
            <person name="Takami H."/>
            <person name="Hayashi T."/>
            <person name="Sahin N."/>
            <person name="Tani A."/>
        </authorList>
    </citation>
    <scope>NUCLEOTIDE SEQUENCE</scope>
    <source>
        <strain evidence="3">KCTC 52305</strain>
    </source>
</reference>
<keyword evidence="4" id="KW-1185">Reference proteome</keyword>
<dbReference type="Gene3D" id="1.20.1250.20">
    <property type="entry name" value="MFS general substrate transporter like domains"/>
    <property type="match status" value="1"/>
</dbReference>
<evidence type="ECO:0000313" key="4">
    <source>
        <dbReference type="Proteomes" id="UP001055167"/>
    </source>
</evidence>
<proteinExistence type="predicted"/>
<keyword evidence="2" id="KW-1133">Transmembrane helix</keyword>
<evidence type="ECO:0000256" key="2">
    <source>
        <dbReference type="SAM" id="Phobius"/>
    </source>
</evidence>
<dbReference type="SUPFAM" id="SSF103473">
    <property type="entry name" value="MFS general substrate transporter"/>
    <property type="match status" value="1"/>
</dbReference>
<keyword evidence="2" id="KW-0472">Membrane</keyword>